<evidence type="ECO:0000313" key="2">
    <source>
        <dbReference type="EMBL" id="GAA4932402.1"/>
    </source>
</evidence>
<reference evidence="3" key="1">
    <citation type="journal article" date="2019" name="Int. J. Syst. Evol. Microbiol.">
        <title>The Global Catalogue of Microorganisms (GCM) 10K type strain sequencing project: providing services to taxonomists for standard genome sequencing and annotation.</title>
        <authorList>
            <consortium name="The Broad Institute Genomics Platform"/>
            <consortium name="The Broad Institute Genome Sequencing Center for Infectious Disease"/>
            <person name="Wu L."/>
            <person name="Ma J."/>
        </authorList>
    </citation>
    <scope>NUCLEOTIDE SEQUENCE [LARGE SCALE GENOMIC DNA]</scope>
    <source>
        <strain evidence="3">JCM 18285</strain>
    </source>
</reference>
<evidence type="ECO:0000256" key="1">
    <source>
        <dbReference type="SAM" id="Phobius"/>
    </source>
</evidence>
<feature type="transmembrane region" description="Helical" evidence="1">
    <location>
        <begin position="48"/>
        <end position="67"/>
    </location>
</feature>
<keyword evidence="1" id="KW-0472">Membrane</keyword>
<feature type="transmembrane region" description="Helical" evidence="1">
    <location>
        <begin position="104"/>
        <end position="131"/>
    </location>
</feature>
<keyword evidence="1" id="KW-1133">Transmembrane helix</keyword>
<name>A0ABP9GBT8_9FLAO</name>
<dbReference type="EMBL" id="BAABJJ010000001">
    <property type="protein sequence ID" value="GAA4932402.1"/>
    <property type="molecule type" value="Genomic_DNA"/>
</dbReference>
<proteinExistence type="predicted"/>
<gene>
    <name evidence="2" type="ORF">GCM10023314_00880</name>
</gene>
<feature type="transmembrane region" description="Helical" evidence="1">
    <location>
        <begin position="23"/>
        <end position="41"/>
    </location>
</feature>
<comment type="caution">
    <text evidence="2">The sequence shown here is derived from an EMBL/GenBank/DDBJ whole genome shotgun (WGS) entry which is preliminary data.</text>
</comment>
<protein>
    <recommendedName>
        <fullName evidence="4">DUF3899 domain-containing protein</fullName>
    </recommendedName>
</protein>
<keyword evidence="3" id="KW-1185">Reference proteome</keyword>
<dbReference type="RefSeq" id="WP_345189484.1">
    <property type="nucleotide sequence ID" value="NZ_BAABJJ010000001.1"/>
</dbReference>
<accession>A0ABP9GBT8</accession>
<organism evidence="2 3">
    <name type="scientific">Algibacter agarivorans</name>
    <dbReference type="NCBI Taxonomy" id="1109741"/>
    <lineage>
        <taxon>Bacteria</taxon>
        <taxon>Pseudomonadati</taxon>
        <taxon>Bacteroidota</taxon>
        <taxon>Flavobacteriia</taxon>
        <taxon>Flavobacteriales</taxon>
        <taxon>Flavobacteriaceae</taxon>
        <taxon>Algibacter</taxon>
    </lineage>
</organism>
<dbReference type="Proteomes" id="UP001501302">
    <property type="component" value="Unassembled WGS sequence"/>
</dbReference>
<sequence length="132" mass="15388">MENKIKHLEFIQLVITRMNVNSFLLRGWSVTLVAALFAFAAKDTNIEYVLITYISTPLFWILDGYYLGQERKYRDLYNSIRLKDESEIDFDMNATIMNNNKNSWISSLFSITNLIFYGTLIAITLVVMLIIN</sequence>
<keyword evidence="1" id="KW-0812">Transmembrane</keyword>
<evidence type="ECO:0000313" key="3">
    <source>
        <dbReference type="Proteomes" id="UP001501302"/>
    </source>
</evidence>
<evidence type="ECO:0008006" key="4">
    <source>
        <dbReference type="Google" id="ProtNLM"/>
    </source>
</evidence>